<evidence type="ECO:0000259" key="4">
    <source>
        <dbReference type="PROSITE" id="PS50054"/>
    </source>
</evidence>
<evidence type="ECO:0000259" key="5">
    <source>
        <dbReference type="PROSITE" id="PS50056"/>
    </source>
</evidence>
<feature type="domain" description="Tyrosine-protein phosphatase" evidence="4">
    <location>
        <begin position="484"/>
        <end position="638"/>
    </location>
</feature>
<sequence length="703" mass="78212">MAIGVLAPLHLERQSSRISALKAASCHAPSSPCSPEPEFGLHHTRLNEYVELPSEAPGTSNRVRMLRAEQFAEMYDTYASLDVPHPILFPYLHCGNNGNPRQNIFFSGSPAGPPLPRYRGLTVVRVGKADEPATPPTDSVLLSSVSASDLVYKGVDGYRFHMPGPVSHVNIRLFNLQCLNYAMISDLVVYSPDGLTPEACAVAQALQEAQMDLFQDRVARCQNPLRYHVFIIGDKFSELERVCPHLVAIQSDGTHHRHISLPQREVNEIQDMGRATEIAPNVWLGTPWDFVPDGTENPDNKPTFGIGVEVVSAGELPPSSFLELVDTTFSEHDAQLRKGLEPKTQTAHLECPVSLLNGSDQSPLCDSLLNLCVWIHKHAAPTEPTREARRVILYCHDGYSESSVLALSYLMYTMRLSLDQAYMYLQLDLYRSFFVTQTEWYLLQRLAQRMPALREAHPPSQPPAPTPDEPQPPFMDDFHFDGSMPSRILPFLYLGNVQHAMNARLHQRLGITHVVSVGEDCLADTGPHTLAAARDAGTVDVLEIENLADDGIDPLRPVLNDIVQYIEKARLSGGRVLVHCRVGVSRSASAVIAYLMAHLDWSLMESYLYVRSRRLNVLIQPHVLFFWELRGWEVSLARLKQSSPEARTQPIAIGAGRALYPSLPAKRHALGELPLSWSSLMREIALLNSRYLGGEAQGQIVTM</sequence>
<dbReference type="PANTHER" id="PTHR47550">
    <property type="entry name" value="DUAL SPECIFICITY PROTEIN PHOSPHATASE PPS1"/>
    <property type="match status" value="1"/>
</dbReference>
<dbReference type="Gene3D" id="3.90.190.10">
    <property type="entry name" value="Protein tyrosine phosphatase superfamily"/>
    <property type="match status" value="2"/>
</dbReference>
<dbReference type="PANTHER" id="PTHR47550:SF1">
    <property type="entry name" value="DUAL SPECIFICITY PROTEIN PHOSPHATASE PPS1"/>
    <property type="match status" value="1"/>
</dbReference>
<dbReference type="EMBL" id="CP119894">
    <property type="protein sequence ID" value="WFD27121.1"/>
    <property type="molecule type" value="Genomic_DNA"/>
</dbReference>
<keyword evidence="1" id="KW-0378">Hydrolase</keyword>
<evidence type="ECO:0000313" key="7">
    <source>
        <dbReference type="Proteomes" id="UP001213623"/>
    </source>
</evidence>
<dbReference type="InterPro" id="IPR016130">
    <property type="entry name" value="Tyr_Pase_AS"/>
</dbReference>
<dbReference type="PROSITE" id="PS00383">
    <property type="entry name" value="TYR_PHOSPHATASE_1"/>
    <property type="match status" value="1"/>
</dbReference>
<organism evidence="6 7">
    <name type="scientific">Malassezia nana</name>
    <dbReference type="NCBI Taxonomy" id="180528"/>
    <lineage>
        <taxon>Eukaryota</taxon>
        <taxon>Fungi</taxon>
        <taxon>Dikarya</taxon>
        <taxon>Basidiomycota</taxon>
        <taxon>Ustilaginomycotina</taxon>
        <taxon>Malasseziomycetes</taxon>
        <taxon>Malasseziales</taxon>
        <taxon>Malasseziaceae</taxon>
        <taxon>Malassezia</taxon>
    </lineage>
</organism>
<dbReference type="Proteomes" id="UP001213623">
    <property type="component" value="Chromosome 3"/>
</dbReference>
<reference evidence="6" key="1">
    <citation type="submission" date="2023-03" db="EMBL/GenBank/DDBJ databases">
        <title>Mating type loci evolution in Malassezia.</title>
        <authorList>
            <person name="Coelho M.A."/>
        </authorList>
    </citation>
    <scope>NUCLEOTIDE SEQUENCE</scope>
    <source>
        <strain evidence="6">CBS 9557</strain>
    </source>
</reference>
<evidence type="ECO:0008006" key="8">
    <source>
        <dbReference type="Google" id="ProtNLM"/>
    </source>
</evidence>
<feature type="domain" description="Tyrosine specific protein phosphatases" evidence="5">
    <location>
        <begin position="560"/>
        <end position="625"/>
    </location>
</feature>
<evidence type="ECO:0000256" key="3">
    <source>
        <dbReference type="SAM" id="MobiDB-lite"/>
    </source>
</evidence>
<dbReference type="GO" id="GO:0005634">
    <property type="term" value="C:nucleus"/>
    <property type="evidence" value="ECO:0007669"/>
    <property type="project" value="GOC"/>
</dbReference>
<keyword evidence="7" id="KW-1185">Reference proteome</keyword>
<evidence type="ECO:0000256" key="1">
    <source>
        <dbReference type="ARBA" id="ARBA00022801"/>
    </source>
</evidence>
<dbReference type="PROSITE" id="PS50054">
    <property type="entry name" value="TYR_PHOSPHATASE_DUAL"/>
    <property type="match status" value="1"/>
</dbReference>
<dbReference type="InterPro" id="IPR000340">
    <property type="entry name" value="Dual-sp_phosphatase_cat-dom"/>
</dbReference>
<dbReference type="PROSITE" id="PS50056">
    <property type="entry name" value="TYR_PHOSPHATASE_2"/>
    <property type="match status" value="1"/>
</dbReference>
<proteinExistence type="predicted"/>
<dbReference type="InterPro" id="IPR053239">
    <property type="entry name" value="Dual_spec_PTase"/>
</dbReference>
<name>A0AAF0EQU4_9BASI</name>
<dbReference type="InterPro" id="IPR020422">
    <property type="entry name" value="TYR_PHOSPHATASE_DUAL_dom"/>
</dbReference>
<dbReference type="Pfam" id="PF00782">
    <property type="entry name" value="DSPc"/>
    <property type="match status" value="1"/>
</dbReference>
<feature type="compositionally biased region" description="Pro residues" evidence="3">
    <location>
        <begin position="459"/>
        <end position="473"/>
    </location>
</feature>
<keyword evidence="2" id="KW-0904">Protein phosphatase</keyword>
<dbReference type="SUPFAM" id="SSF52799">
    <property type="entry name" value="(Phosphotyrosine protein) phosphatases II"/>
    <property type="match status" value="2"/>
</dbReference>
<accession>A0AAF0EQU4</accession>
<dbReference type="GO" id="GO:0033260">
    <property type="term" value="P:nuclear DNA replication"/>
    <property type="evidence" value="ECO:0007669"/>
    <property type="project" value="TreeGrafter"/>
</dbReference>
<evidence type="ECO:0000313" key="6">
    <source>
        <dbReference type="EMBL" id="WFD27121.1"/>
    </source>
</evidence>
<feature type="region of interest" description="Disordered" evidence="3">
    <location>
        <begin position="454"/>
        <end position="476"/>
    </location>
</feature>
<dbReference type="AlphaFoldDB" id="A0AAF0EQU4"/>
<gene>
    <name evidence="6" type="ORF">MNAN1_002117</name>
</gene>
<dbReference type="GO" id="GO:0008138">
    <property type="term" value="F:protein tyrosine/serine/threonine phosphatase activity"/>
    <property type="evidence" value="ECO:0007669"/>
    <property type="project" value="TreeGrafter"/>
</dbReference>
<protein>
    <recommendedName>
        <fullName evidence="8">Protein-tyrosine-phosphatase</fullName>
    </recommendedName>
</protein>
<dbReference type="SMART" id="SM00195">
    <property type="entry name" value="DSPc"/>
    <property type="match status" value="1"/>
</dbReference>
<dbReference type="InterPro" id="IPR000387">
    <property type="entry name" value="Tyr_Pase_dom"/>
</dbReference>
<evidence type="ECO:0000256" key="2">
    <source>
        <dbReference type="ARBA" id="ARBA00022912"/>
    </source>
</evidence>
<dbReference type="InterPro" id="IPR029021">
    <property type="entry name" value="Prot-tyrosine_phosphatase-like"/>
</dbReference>